<reference evidence="3" key="1">
    <citation type="journal article" date="2014" name="Front. Microbiol.">
        <title>High frequency of phylogenetically diverse reductive dehalogenase-homologous genes in deep subseafloor sedimentary metagenomes.</title>
        <authorList>
            <person name="Kawai M."/>
            <person name="Futagami T."/>
            <person name="Toyoda A."/>
            <person name="Takaki Y."/>
            <person name="Nishi S."/>
            <person name="Hori S."/>
            <person name="Arai W."/>
            <person name="Tsubouchi T."/>
            <person name="Morono Y."/>
            <person name="Uchiyama I."/>
            <person name="Ito T."/>
            <person name="Fujiyama A."/>
            <person name="Inagaki F."/>
            <person name="Takami H."/>
        </authorList>
    </citation>
    <scope>NUCLEOTIDE SEQUENCE</scope>
    <source>
        <strain evidence="3">Expedition CK06-06</strain>
    </source>
</reference>
<dbReference type="Pfam" id="PF03721">
    <property type="entry name" value="UDPG_MGDP_dh_N"/>
    <property type="match status" value="1"/>
</dbReference>
<dbReference type="GO" id="GO:0051287">
    <property type="term" value="F:NAD binding"/>
    <property type="evidence" value="ECO:0007669"/>
    <property type="project" value="InterPro"/>
</dbReference>
<dbReference type="Gene3D" id="3.90.1210.10">
    <property type="entry name" value="Antifreeze-like/N-acetylneuraminic acid synthase C-terminal domain"/>
    <property type="match status" value="1"/>
</dbReference>
<dbReference type="InterPro" id="IPR057736">
    <property type="entry name" value="SAF_PseI/NeuA/NeuB"/>
</dbReference>
<evidence type="ECO:0000259" key="2">
    <source>
        <dbReference type="PROSITE" id="PS50844"/>
    </source>
</evidence>
<protein>
    <recommendedName>
        <fullName evidence="2">AFP-like domain-containing protein</fullName>
    </recommendedName>
</protein>
<sequence length="136" mass="15067">MAGNSLLNLEQKLSNKTAVIGIIGLGYVGLPLAVAFSEAGFKALGFDIRQRNVDSVNCGESYIADVADDRLSAIVAKRDIRKGEKLSLDNLWFKRTEEESPVKQSQLWQLIGLEATQDISEDEIIDFTKVKYEFAV</sequence>
<dbReference type="EMBL" id="BARV01007995">
    <property type="protein sequence ID" value="GAI15296.1"/>
    <property type="molecule type" value="Genomic_DNA"/>
</dbReference>
<dbReference type="InterPro" id="IPR036291">
    <property type="entry name" value="NAD(P)-bd_dom_sf"/>
</dbReference>
<evidence type="ECO:0000313" key="3">
    <source>
        <dbReference type="EMBL" id="GAI15296.1"/>
    </source>
</evidence>
<dbReference type="PANTHER" id="PTHR43491">
    <property type="entry name" value="UDP-N-ACETYL-D-MANNOSAMINE DEHYDROGENASE"/>
    <property type="match status" value="1"/>
</dbReference>
<name>X1MB15_9ZZZZ</name>
<organism evidence="3">
    <name type="scientific">marine sediment metagenome</name>
    <dbReference type="NCBI Taxonomy" id="412755"/>
    <lineage>
        <taxon>unclassified sequences</taxon>
        <taxon>metagenomes</taxon>
        <taxon>ecological metagenomes</taxon>
    </lineage>
</organism>
<gene>
    <name evidence="3" type="ORF">S06H3_16182</name>
</gene>
<dbReference type="PROSITE" id="PS50844">
    <property type="entry name" value="AFP_LIKE"/>
    <property type="match status" value="1"/>
</dbReference>
<proteinExistence type="predicted"/>
<dbReference type="InterPro" id="IPR006190">
    <property type="entry name" value="SAF_AFP_Neu5Ac"/>
</dbReference>
<dbReference type="Gene3D" id="3.40.50.720">
    <property type="entry name" value="NAD(P)-binding Rossmann-like Domain"/>
    <property type="match status" value="1"/>
</dbReference>
<dbReference type="CDD" id="cd11615">
    <property type="entry name" value="SAF_NeuB_like"/>
    <property type="match status" value="1"/>
</dbReference>
<dbReference type="InterPro" id="IPR028359">
    <property type="entry name" value="UDP_ManNAc/GlcNAc_DH"/>
</dbReference>
<comment type="caution">
    <text evidence="3">The sequence shown here is derived from an EMBL/GenBank/DDBJ whole genome shotgun (WGS) entry which is preliminary data.</text>
</comment>
<dbReference type="GO" id="GO:0016616">
    <property type="term" value="F:oxidoreductase activity, acting on the CH-OH group of donors, NAD or NADP as acceptor"/>
    <property type="evidence" value="ECO:0007669"/>
    <property type="project" value="InterPro"/>
</dbReference>
<keyword evidence="1" id="KW-0812">Transmembrane</keyword>
<dbReference type="InterPro" id="IPR013974">
    <property type="entry name" value="SAF"/>
</dbReference>
<feature type="transmembrane region" description="Helical" evidence="1">
    <location>
        <begin position="20"/>
        <end position="41"/>
    </location>
</feature>
<feature type="domain" description="AFP-like" evidence="2">
    <location>
        <begin position="73"/>
        <end position="133"/>
    </location>
</feature>
<accession>X1MB15</accession>
<dbReference type="Pfam" id="PF08666">
    <property type="entry name" value="SAF"/>
    <property type="match status" value="1"/>
</dbReference>
<evidence type="ECO:0000256" key="1">
    <source>
        <dbReference type="SAM" id="Phobius"/>
    </source>
</evidence>
<dbReference type="AlphaFoldDB" id="X1MB15"/>
<dbReference type="SUPFAM" id="SSF51269">
    <property type="entry name" value="AFP III-like domain"/>
    <property type="match status" value="1"/>
</dbReference>
<dbReference type="SUPFAM" id="SSF51735">
    <property type="entry name" value="NAD(P)-binding Rossmann-fold domains"/>
    <property type="match status" value="1"/>
</dbReference>
<keyword evidence="1" id="KW-0472">Membrane</keyword>
<dbReference type="PANTHER" id="PTHR43491:SF1">
    <property type="entry name" value="UDP-N-ACETYL-D-MANNOSAMINE DEHYDROGENASE"/>
    <property type="match status" value="1"/>
</dbReference>
<dbReference type="InterPro" id="IPR036732">
    <property type="entry name" value="AFP_Neu5c_C_sf"/>
</dbReference>
<dbReference type="SMART" id="SM00858">
    <property type="entry name" value="SAF"/>
    <property type="match status" value="1"/>
</dbReference>
<keyword evidence="1" id="KW-1133">Transmembrane helix</keyword>
<dbReference type="InterPro" id="IPR001732">
    <property type="entry name" value="UDP-Glc/GDP-Man_DH_N"/>
</dbReference>
<dbReference type="GO" id="GO:0016628">
    <property type="term" value="F:oxidoreductase activity, acting on the CH-CH group of donors, NAD or NADP as acceptor"/>
    <property type="evidence" value="ECO:0007669"/>
    <property type="project" value="InterPro"/>
</dbReference>
<dbReference type="GO" id="GO:0000271">
    <property type="term" value="P:polysaccharide biosynthetic process"/>
    <property type="evidence" value="ECO:0007669"/>
    <property type="project" value="InterPro"/>
</dbReference>